<dbReference type="InterPro" id="IPR032675">
    <property type="entry name" value="LRR_dom_sf"/>
</dbReference>
<keyword evidence="7 20" id="KW-0812">Transmembrane</keyword>
<keyword evidence="4" id="KW-0597">Phosphoprotein</keyword>
<dbReference type="PROSITE" id="PS00108">
    <property type="entry name" value="PROTEIN_KINASE_ST"/>
    <property type="match status" value="1"/>
</dbReference>
<evidence type="ECO:0000256" key="17">
    <source>
        <dbReference type="ARBA" id="ARBA00047899"/>
    </source>
</evidence>
<keyword evidence="9" id="KW-0677">Repeat</keyword>
<feature type="signal peptide" evidence="21">
    <location>
        <begin position="1"/>
        <end position="30"/>
    </location>
</feature>
<evidence type="ECO:0000256" key="13">
    <source>
        <dbReference type="ARBA" id="ARBA00022989"/>
    </source>
</evidence>
<dbReference type="CDD" id="cd14066">
    <property type="entry name" value="STKc_IRAK"/>
    <property type="match status" value="1"/>
</dbReference>
<evidence type="ECO:0000256" key="14">
    <source>
        <dbReference type="ARBA" id="ARBA00023136"/>
    </source>
</evidence>
<accession>A0A9Q0F577</accession>
<evidence type="ECO:0000259" key="22">
    <source>
        <dbReference type="PROSITE" id="PS50011"/>
    </source>
</evidence>
<evidence type="ECO:0000256" key="1">
    <source>
        <dbReference type="ARBA" id="ARBA00004479"/>
    </source>
</evidence>
<keyword evidence="14 20" id="KW-0472">Membrane</keyword>
<protein>
    <recommendedName>
        <fullName evidence="2">non-specific serine/threonine protein kinase</fullName>
        <ecNumber evidence="2">2.7.11.1</ecNumber>
    </recommendedName>
</protein>
<dbReference type="Pfam" id="PF11721">
    <property type="entry name" value="Malectin"/>
    <property type="match status" value="1"/>
</dbReference>
<dbReference type="PANTHER" id="PTHR48006:SF66">
    <property type="entry name" value="PROTEIN KINASE DOMAIN-CONTAINING PROTEIN"/>
    <property type="match status" value="1"/>
</dbReference>
<dbReference type="InterPro" id="IPR000719">
    <property type="entry name" value="Prot_kinase_dom"/>
</dbReference>
<dbReference type="InterPro" id="IPR008271">
    <property type="entry name" value="Ser/Thr_kinase_AS"/>
</dbReference>
<evidence type="ECO:0000256" key="2">
    <source>
        <dbReference type="ARBA" id="ARBA00012513"/>
    </source>
</evidence>
<evidence type="ECO:0000313" key="23">
    <source>
        <dbReference type="EMBL" id="KAJ4823896.1"/>
    </source>
</evidence>
<dbReference type="PANTHER" id="PTHR48006">
    <property type="entry name" value="LEUCINE-RICH REPEAT-CONTAINING PROTEIN DDB_G0281931-RELATED"/>
    <property type="match status" value="1"/>
</dbReference>
<comment type="catalytic activity">
    <reaction evidence="17">
        <text>L-threonyl-[protein] + ATP = O-phospho-L-threonyl-[protein] + ADP + H(+)</text>
        <dbReference type="Rhea" id="RHEA:46608"/>
        <dbReference type="Rhea" id="RHEA-COMP:11060"/>
        <dbReference type="Rhea" id="RHEA-COMP:11605"/>
        <dbReference type="ChEBI" id="CHEBI:15378"/>
        <dbReference type="ChEBI" id="CHEBI:30013"/>
        <dbReference type="ChEBI" id="CHEBI:30616"/>
        <dbReference type="ChEBI" id="CHEBI:61977"/>
        <dbReference type="ChEBI" id="CHEBI:456216"/>
        <dbReference type="EC" id="2.7.11.1"/>
    </reaction>
</comment>
<dbReference type="PROSITE" id="PS50011">
    <property type="entry name" value="PROTEIN_KINASE_DOM"/>
    <property type="match status" value="1"/>
</dbReference>
<keyword evidence="16" id="KW-0325">Glycoprotein</keyword>
<dbReference type="Proteomes" id="UP001141552">
    <property type="component" value="Unassembled WGS sequence"/>
</dbReference>
<evidence type="ECO:0000256" key="19">
    <source>
        <dbReference type="PROSITE-ProRule" id="PRU10141"/>
    </source>
</evidence>
<evidence type="ECO:0000256" key="21">
    <source>
        <dbReference type="SAM" id="SignalP"/>
    </source>
</evidence>
<reference evidence="23" key="2">
    <citation type="journal article" date="2023" name="Plants (Basel)">
        <title>Annotation of the Turnera subulata (Passifloraceae) Draft Genome Reveals the S-Locus Evolved after the Divergence of Turneroideae from Passifloroideae in a Stepwise Manner.</title>
        <authorList>
            <person name="Henning P.M."/>
            <person name="Roalson E.H."/>
            <person name="Mir W."/>
            <person name="McCubbin A.G."/>
            <person name="Shore J.S."/>
        </authorList>
    </citation>
    <scope>NUCLEOTIDE SEQUENCE</scope>
    <source>
        <strain evidence="23">F60SS</strain>
    </source>
</reference>
<evidence type="ECO:0000313" key="24">
    <source>
        <dbReference type="Proteomes" id="UP001141552"/>
    </source>
</evidence>
<dbReference type="InterPro" id="IPR017441">
    <property type="entry name" value="Protein_kinase_ATP_BS"/>
</dbReference>
<evidence type="ECO:0000256" key="18">
    <source>
        <dbReference type="ARBA" id="ARBA00048679"/>
    </source>
</evidence>
<evidence type="ECO:0000256" key="16">
    <source>
        <dbReference type="ARBA" id="ARBA00023180"/>
    </source>
</evidence>
<dbReference type="AlphaFoldDB" id="A0A9Q0F577"/>
<dbReference type="SMART" id="SM00220">
    <property type="entry name" value="S_TKc"/>
    <property type="match status" value="1"/>
</dbReference>
<sequence length="923" mass="101997">MKNSALSPTIISFAMLVLTVVFLSANKVEAQAGHLPQDEVNALKDIALQVGKKDWNFNENPCNNHSSWQIPYSKEKRPLYNNSVTCNCSFPGGVCHVDAILLKGQDLAGVLPASIVKLPYLKRLDVTRNYLSGNIPEDWASTKLEYLSIGNNLFSGPVPPELGNLVHLESLVLNANNLTGTLPLALKNLTNLKNLISSNNFRGTIPDFFSSWKHMKQLEMQASGFKGPIPSSISSLFNITELDLSFNRLGGKLPENFDGLEKLEKMVLTSNSFNGSLGNWLETRSSRTYELKLLVEMVIWHEQYSLHINCGGKPINIGKIKYEGDEEPGGAAKYVPVNGMSWEMSTTGHFWDRNATSDDYIAKNKSILGMDNPELYMTARLTPLSLTYYLRCLGNGNYTVKLHFAEIVIRDNRSFYSLGRRVFDVFIQGKIELRDFEIKTRAKGVDKAHIEEVKGVAVSDGTLEIRFHWSGKGTTTAPEKGTYGPLISAINVVSGNSPVITSTSSLDLAEFKPPNEGKRERSIISGAAGLLLLVLIILGAIWWKGLLGCRAPLAQELRGLDLQTGVFTFRQIRAATDDFHPRNKIGEGGFGSVYKGTLSDGNVVAVKQLSSKSKQGNREFVNEIGMISALQHPNLVRLYGCCIEGKQLLLVYEYMENNSLANALFGKDQFKLNWQTRQRICVGIAKGLAFLHDGSTLKVVHRDIKTTNVLLDGELNPKISDFGLARLDEEENTHISTRVAGTIGYMAPEYALWGYLTYKADVYSFGVVALEIVAGKSNMKHRPEDNFVCLLDKALVLEQKGDVLDLVDPRLESEFNKEEAIRIVKVALLCTNPSPALRPDMSAVVKMLEGQAGVPDSVMDPTIYGDELRFKALRNHFDQISHQNTGESSSFITGSSEKMWKAGSSSSASAHDLYPIKSSFLAM</sequence>
<evidence type="ECO:0000256" key="5">
    <source>
        <dbReference type="ARBA" id="ARBA00022614"/>
    </source>
</evidence>
<dbReference type="GO" id="GO:0004674">
    <property type="term" value="F:protein serine/threonine kinase activity"/>
    <property type="evidence" value="ECO:0007669"/>
    <property type="project" value="UniProtKB-KW"/>
</dbReference>
<gene>
    <name evidence="23" type="ORF">Tsubulata_026739</name>
</gene>
<dbReference type="Gene3D" id="3.80.10.10">
    <property type="entry name" value="Ribonuclease Inhibitor"/>
    <property type="match status" value="2"/>
</dbReference>
<dbReference type="SUPFAM" id="SSF52058">
    <property type="entry name" value="L domain-like"/>
    <property type="match status" value="1"/>
</dbReference>
<evidence type="ECO:0000256" key="20">
    <source>
        <dbReference type="SAM" id="Phobius"/>
    </source>
</evidence>
<dbReference type="EC" id="2.7.11.1" evidence="2"/>
<keyword evidence="5" id="KW-0433">Leucine-rich repeat</keyword>
<feature type="transmembrane region" description="Helical" evidence="20">
    <location>
        <begin position="523"/>
        <end position="543"/>
    </location>
</feature>
<dbReference type="Gene3D" id="2.60.120.430">
    <property type="entry name" value="Galactose-binding lectin"/>
    <property type="match status" value="1"/>
</dbReference>
<dbReference type="Gene3D" id="3.30.200.20">
    <property type="entry name" value="Phosphorylase Kinase, domain 1"/>
    <property type="match status" value="1"/>
</dbReference>
<dbReference type="GO" id="GO:0016020">
    <property type="term" value="C:membrane"/>
    <property type="evidence" value="ECO:0007669"/>
    <property type="project" value="UniProtKB-SubCell"/>
</dbReference>
<dbReference type="InterPro" id="IPR001611">
    <property type="entry name" value="Leu-rich_rpt"/>
</dbReference>
<dbReference type="SUPFAM" id="SSF56112">
    <property type="entry name" value="Protein kinase-like (PK-like)"/>
    <property type="match status" value="1"/>
</dbReference>
<dbReference type="FunFam" id="3.30.200.20:FF:000217">
    <property type="entry name" value="probable LRR receptor-like serine/threonine-protein kinase At1g53430"/>
    <property type="match status" value="1"/>
</dbReference>
<keyword evidence="11" id="KW-0418">Kinase</keyword>
<evidence type="ECO:0000256" key="9">
    <source>
        <dbReference type="ARBA" id="ARBA00022737"/>
    </source>
</evidence>
<dbReference type="FunFam" id="2.60.120.430:FF:000004">
    <property type="entry name" value="Putative leucine-rich repeat receptor-like serine/threonine-protein kinase"/>
    <property type="match status" value="1"/>
</dbReference>
<dbReference type="InterPro" id="IPR021720">
    <property type="entry name" value="Malectin_dom"/>
</dbReference>
<keyword evidence="13 20" id="KW-1133">Transmembrane helix</keyword>
<dbReference type="FunFam" id="1.10.510.10:FF:000044">
    <property type="entry name" value="Putative LRR receptor-like serine/threonine-protein kinase"/>
    <property type="match status" value="1"/>
</dbReference>
<feature type="binding site" evidence="19">
    <location>
        <position position="607"/>
    </location>
    <ligand>
        <name>ATP</name>
        <dbReference type="ChEBI" id="CHEBI:30616"/>
    </ligand>
</feature>
<evidence type="ECO:0000256" key="8">
    <source>
        <dbReference type="ARBA" id="ARBA00022729"/>
    </source>
</evidence>
<keyword evidence="3" id="KW-0723">Serine/threonine-protein kinase</keyword>
<comment type="subcellular location">
    <subcellularLocation>
        <location evidence="1">Membrane</location>
        <topology evidence="1">Single-pass type I membrane protein</topology>
    </subcellularLocation>
</comment>
<dbReference type="FunFam" id="3.80.10.10:FF:000041">
    <property type="entry name" value="LRR receptor-like serine/threonine-protein kinase ERECTA"/>
    <property type="match status" value="1"/>
</dbReference>
<evidence type="ECO:0000256" key="4">
    <source>
        <dbReference type="ARBA" id="ARBA00022553"/>
    </source>
</evidence>
<evidence type="ECO:0000256" key="12">
    <source>
        <dbReference type="ARBA" id="ARBA00022840"/>
    </source>
</evidence>
<name>A0A9Q0F577_9ROSI</name>
<dbReference type="InterPro" id="IPR011009">
    <property type="entry name" value="Kinase-like_dom_sf"/>
</dbReference>
<keyword evidence="24" id="KW-1185">Reference proteome</keyword>
<dbReference type="Gene3D" id="1.10.510.10">
    <property type="entry name" value="Transferase(Phosphotransferase) domain 1"/>
    <property type="match status" value="1"/>
</dbReference>
<dbReference type="PROSITE" id="PS00107">
    <property type="entry name" value="PROTEIN_KINASE_ATP"/>
    <property type="match status" value="1"/>
</dbReference>
<comment type="catalytic activity">
    <reaction evidence="18">
        <text>L-seryl-[protein] + ATP = O-phospho-L-seryl-[protein] + ADP + H(+)</text>
        <dbReference type="Rhea" id="RHEA:17989"/>
        <dbReference type="Rhea" id="RHEA-COMP:9863"/>
        <dbReference type="Rhea" id="RHEA-COMP:11604"/>
        <dbReference type="ChEBI" id="CHEBI:15378"/>
        <dbReference type="ChEBI" id="CHEBI:29999"/>
        <dbReference type="ChEBI" id="CHEBI:30616"/>
        <dbReference type="ChEBI" id="CHEBI:83421"/>
        <dbReference type="ChEBI" id="CHEBI:456216"/>
        <dbReference type="EC" id="2.7.11.1"/>
    </reaction>
</comment>
<organism evidence="23 24">
    <name type="scientific">Turnera subulata</name>
    <dbReference type="NCBI Taxonomy" id="218843"/>
    <lineage>
        <taxon>Eukaryota</taxon>
        <taxon>Viridiplantae</taxon>
        <taxon>Streptophyta</taxon>
        <taxon>Embryophyta</taxon>
        <taxon>Tracheophyta</taxon>
        <taxon>Spermatophyta</taxon>
        <taxon>Magnoliopsida</taxon>
        <taxon>eudicotyledons</taxon>
        <taxon>Gunneridae</taxon>
        <taxon>Pentapetalae</taxon>
        <taxon>rosids</taxon>
        <taxon>fabids</taxon>
        <taxon>Malpighiales</taxon>
        <taxon>Passifloraceae</taxon>
        <taxon>Turnera</taxon>
    </lineage>
</organism>
<evidence type="ECO:0000256" key="3">
    <source>
        <dbReference type="ARBA" id="ARBA00022527"/>
    </source>
</evidence>
<keyword evidence="15" id="KW-0675">Receptor</keyword>
<keyword evidence="6" id="KW-0808">Transferase</keyword>
<dbReference type="EMBL" id="JAKUCV010007325">
    <property type="protein sequence ID" value="KAJ4823896.1"/>
    <property type="molecule type" value="Genomic_DNA"/>
</dbReference>
<feature type="domain" description="Protein kinase" evidence="22">
    <location>
        <begin position="579"/>
        <end position="863"/>
    </location>
</feature>
<keyword evidence="12 19" id="KW-0067">ATP-binding</keyword>
<dbReference type="InterPro" id="IPR001245">
    <property type="entry name" value="Ser-Thr/Tyr_kinase_cat_dom"/>
</dbReference>
<proteinExistence type="predicted"/>
<dbReference type="GO" id="GO:0005524">
    <property type="term" value="F:ATP binding"/>
    <property type="evidence" value="ECO:0007669"/>
    <property type="project" value="UniProtKB-UniRule"/>
</dbReference>
<dbReference type="InterPro" id="IPR051824">
    <property type="entry name" value="LRR_Rcpt-Like_S/T_Kinase"/>
</dbReference>
<dbReference type="Pfam" id="PF00560">
    <property type="entry name" value="LRR_1"/>
    <property type="match status" value="3"/>
</dbReference>
<keyword evidence="10 19" id="KW-0547">Nucleotide-binding</keyword>
<evidence type="ECO:0000256" key="7">
    <source>
        <dbReference type="ARBA" id="ARBA00022692"/>
    </source>
</evidence>
<keyword evidence="8 21" id="KW-0732">Signal</keyword>
<evidence type="ECO:0000256" key="6">
    <source>
        <dbReference type="ARBA" id="ARBA00022679"/>
    </source>
</evidence>
<reference evidence="23" key="1">
    <citation type="submission" date="2022-02" db="EMBL/GenBank/DDBJ databases">
        <authorList>
            <person name="Henning P.M."/>
            <person name="McCubbin A.G."/>
            <person name="Shore J.S."/>
        </authorList>
    </citation>
    <scope>NUCLEOTIDE SEQUENCE</scope>
    <source>
        <strain evidence="23">F60SS</strain>
        <tissue evidence="23">Leaves</tissue>
    </source>
</reference>
<dbReference type="Pfam" id="PF07714">
    <property type="entry name" value="PK_Tyr_Ser-Thr"/>
    <property type="match status" value="1"/>
</dbReference>
<evidence type="ECO:0000256" key="11">
    <source>
        <dbReference type="ARBA" id="ARBA00022777"/>
    </source>
</evidence>
<dbReference type="OrthoDB" id="1938112at2759"/>
<feature type="chain" id="PRO_5040244645" description="non-specific serine/threonine protein kinase" evidence="21">
    <location>
        <begin position="31"/>
        <end position="923"/>
    </location>
</feature>
<comment type="caution">
    <text evidence="23">The sequence shown here is derived from an EMBL/GenBank/DDBJ whole genome shotgun (WGS) entry which is preliminary data.</text>
</comment>
<evidence type="ECO:0000256" key="15">
    <source>
        <dbReference type="ARBA" id="ARBA00023170"/>
    </source>
</evidence>
<evidence type="ECO:0000256" key="10">
    <source>
        <dbReference type="ARBA" id="ARBA00022741"/>
    </source>
</evidence>